<evidence type="ECO:0000313" key="6">
    <source>
        <dbReference type="EMBL" id="GAA3727506.1"/>
    </source>
</evidence>
<dbReference type="InterPro" id="IPR001227">
    <property type="entry name" value="Ac_transferase_dom_sf"/>
</dbReference>
<dbReference type="InterPro" id="IPR050858">
    <property type="entry name" value="Mal-CoA-ACP_Trans/PKS_FabD"/>
</dbReference>
<dbReference type="PANTHER" id="PTHR42681:SF1">
    <property type="entry name" value="MALONYL-COA-ACYL CARRIER PROTEIN TRANSACYLASE, MITOCHONDRIAL"/>
    <property type="match status" value="1"/>
</dbReference>
<evidence type="ECO:0000256" key="3">
    <source>
        <dbReference type="ARBA" id="ARBA00023315"/>
    </source>
</evidence>
<dbReference type="Gene3D" id="3.40.366.10">
    <property type="entry name" value="Malonyl-Coenzyme A Acyl Carrier Protein, domain 2"/>
    <property type="match status" value="1"/>
</dbReference>
<evidence type="ECO:0000256" key="1">
    <source>
        <dbReference type="ARBA" id="ARBA00013258"/>
    </source>
</evidence>
<evidence type="ECO:0000256" key="2">
    <source>
        <dbReference type="ARBA" id="ARBA00022679"/>
    </source>
</evidence>
<feature type="domain" description="Malonyl-CoA:ACP transacylase (MAT)" evidence="5">
    <location>
        <begin position="5"/>
        <end position="302"/>
    </location>
</feature>
<dbReference type="Pfam" id="PF00698">
    <property type="entry name" value="Acyl_transf_1"/>
    <property type="match status" value="1"/>
</dbReference>
<dbReference type="Proteomes" id="UP001500908">
    <property type="component" value="Unassembled WGS sequence"/>
</dbReference>
<dbReference type="RefSeq" id="WP_344966867.1">
    <property type="nucleotide sequence ID" value="NZ_BAABDD010000002.1"/>
</dbReference>
<evidence type="ECO:0000259" key="5">
    <source>
        <dbReference type="SMART" id="SM00827"/>
    </source>
</evidence>
<dbReference type="PANTHER" id="PTHR42681">
    <property type="entry name" value="MALONYL-COA-ACYL CARRIER PROTEIN TRANSACYLASE, MITOCHONDRIAL"/>
    <property type="match status" value="1"/>
</dbReference>
<dbReference type="Gene3D" id="3.30.70.250">
    <property type="entry name" value="Malonyl-CoA ACP transacylase, ACP-binding"/>
    <property type="match status" value="1"/>
</dbReference>
<keyword evidence="7" id="KW-1185">Reference proteome</keyword>
<gene>
    <name evidence="6" type="ORF">GCM10022402_05210</name>
</gene>
<keyword evidence="2" id="KW-0808">Transferase</keyword>
<dbReference type="EMBL" id="BAABDD010000002">
    <property type="protein sequence ID" value="GAA3727506.1"/>
    <property type="molecule type" value="Genomic_DNA"/>
</dbReference>
<reference evidence="7" key="1">
    <citation type="journal article" date="2019" name="Int. J. Syst. Evol. Microbiol.">
        <title>The Global Catalogue of Microorganisms (GCM) 10K type strain sequencing project: providing services to taxonomists for standard genome sequencing and annotation.</title>
        <authorList>
            <consortium name="The Broad Institute Genomics Platform"/>
            <consortium name="The Broad Institute Genome Sequencing Center for Infectious Disease"/>
            <person name="Wu L."/>
            <person name="Ma J."/>
        </authorList>
    </citation>
    <scope>NUCLEOTIDE SEQUENCE [LARGE SCALE GENOMIC DNA]</scope>
    <source>
        <strain evidence="7">JCM 17137</strain>
    </source>
</reference>
<dbReference type="InterPro" id="IPR014043">
    <property type="entry name" value="Acyl_transferase_dom"/>
</dbReference>
<comment type="catalytic activity">
    <reaction evidence="4">
        <text>holo-[ACP] + malonyl-CoA = malonyl-[ACP] + CoA</text>
        <dbReference type="Rhea" id="RHEA:41792"/>
        <dbReference type="Rhea" id="RHEA-COMP:9623"/>
        <dbReference type="Rhea" id="RHEA-COMP:9685"/>
        <dbReference type="ChEBI" id="CHEBI:57287"/>
        <dbReference type="ChEBI" id="CHEBI:57384"/>
        <dbReference type="ChEBI" id="CHEBI:64479"/>
        <dbReference type="ChEBI" id="CHEBI:78449"/>
        <dbReference type="EC" id="2.3.1.39"/>
    </reaction>
</comment>
<dbReference type="EC" id="2.3.1.39" evidence="1"/>
<organism evidence="6 7">
    <name type="scientific">Salinactinospora qingdaonensis</name>
    <dbReference type="NCBI Taxonomy" id="702744"/>
    <lineage>
        <taxon>Bacteria</taxon>
        <taxon>Bacillati</taxon>
        <taxon>Actinomycetota</taxon>
        <taxon>Actinomycetes</taxon>
        <taxon>Streptosporangiales</taxon>
        <taxon>Nocardiopsidaceae</taxon>
        <taxon>Salinactinospora</taxon>
    </lineage>
</organism>
<dbReference type="SUPFAM" id="SSF52151">
    <property type="entry name" value="FabD/lysophospholipase-like"/>
    <property type="match status" value="1"/>
</dbReference>
<comment type="caution">
    <text evidence="6">The sequence shown here is derived from an EMBL/GenBank/DDBJ whole genome shotgun (WGS) entry which is preliminary data.</text>
</comment>
<dbReference type="InterPro" id="IPR016035">
    <property type="entry name" value="Acyl_Trfase/lysoPLipase"/>
</dbReference>
<dbReference type="InterPro" id="IPR016036">
    <property type="entry name" value="Malonyl_transacylase_ACP-bd"/>
</dbReference>
<proteinExistence type="predicted"/>
<evidence type="ECO:0000256" key="4">
    <source>
        <dbReference type="ARBA" id="ARBA00048462"/>
    </source>
</evidence>
<name>A0ABP7F170_9ACTN</name>
<dbReference type="SUPFAM" id="SSF55048">
    <property type="entry name" value="Probable ACP-binding domain of malonyl-CoA ACP transacylase"/>
    <property type="match status" value="1"/>
</dbReference>
<accession>A0ABP7F170</accession>
<keyword evidence="3" id="KW-0012">Acyltransferase</keyword>
<protein>
    <recommendedName>
        <fullName evidence="1">[acyl-carrier-protein] S-malonyltransferase</fullName>
        <ecNumber evidence="1">2.3.1.39</ecNumber>
    </recommendedName>
</protein>
<evidence type="ECO:0000313" key="7">
    <source>
        <dbReference type="Proteomes" id="UP001500908"/>
    </source>
</evidence>
<dbReference type="SMART" id="SM00827">
    <property type="entry name" value="PKS_AT"/>
    <property type="match status" value="1"/>
</dbReference>
<sequence>MLVIVAPGQGAQVPGFLAPWLELSGMSELFEQWSSVVGIDLKRYGVTADQEEIRDTAVAQPLLVSAGLAAATALLGELDRVPESADVVAGHSVGEITAASLAGVLSPEEALLLIRERGLGMAEASAATSTGMTAVLGGDRDEVLAAVEAAGLTAANDNGAGQLVVAGTREQLDAFAAAPPARARLRSLSVAGAFHTHHMAPAVDRVRTVADTLSPTAPRTRLLSNRDGAEVASGSGCLDRIVTQISTPVRWDLCQETLIELEATALIELPPAGTLTGLAKRTMPGVQRLAVKTPDDLPAARELIKEHASQPEADVKGRA</sequence>